<keyword evidence="2" id="KW-0732">Signal</keyword>
<proteinExistence type="predicted"/>
<dbReference type="EMBL" id="UYYG01001158">
    <property type="protein sequence ID" value="VDN57082.1"/>
    <property type="molecule type" value="Genomic_DNA"/>
</dbReference>
<gene>
    <name evidence="3" type="ORF">DME_LOCUS7055</name>
</gene>
<evidence type="ECO:0000313" key="5">
    <source>
        <dbReference type="Proteomes" id="UP000274756"/>
    </source>
</evidence>
<dbReference type="Proteomes" id="UP000038040">
    <property type="component" value="Unplaced"/>
</dbReference>
<evidence type="ECO:0000313" key="4">
    <source>
        <dbReference type="Proteomes" id="UP000038040"/>
    </source>
</evidence>
<dbReference type="Proteomes" id="UP000274756">
    <property type="component" value="Unassembled WGS sequence"/>
</dbReference>
<keyword evidence="5" id="KW-1185">Reference proteome</keyword>
<feature type="compositionally biased region" description="Basic and acidic residues" evidence="1">
    <location>
        <begin position="180"/>
        <end position="191"/>
    </location>
</feature>
<name>A0A158Q3M5_DRAME</name>
<dbReference type="WBParaSite" id="DME_0000269501-mRNA-1">
    <property type="protein sequence ID" value="DME_0000269501-mRNA-1"/>
    <property type="gene ID" value="DME_0000269501"/>
</dbReference>
<protein>
    <submittedName>
        <fullName evidence="6">Secreted protein</fullName>
    </submittedName>
</protein>
<evidence type="ECO:0000313" key="3">
    <source>
        <dbReference type="EMBL" id="VDN57082.1"/>
    </source>
</evidence>
<organism evidence="4 6">
    <name type="scientific">Dracunculus medinensis</name>
    <name type="common">Guinea worm</name>
    <dbReference type="NCBI Taxonomy" id="318479"/>
    <lineage>
        <taxon>Eukaryota</taxon>
        <taxon>Metazoa</taxon>
        <taxon>Ecdysozoa</taxon>
        <taxon>Nematoda</taxon>
        <taxon>Chromadorea</taxon>
        <taxon>Rhabditida</taxon>
        <taxon>Spirurina</taxon>
        <taxon>Dracunculoidea</taxon>
        <taxon>Dracunculidae</taxon>
        <taxon>Dracunculus</taxon>
    </lineage>
</organism>
<sequence>MHLVLLFAATIISVHALRCYTCTGRQGCQWPVIEVCPPSTYCYYAEDGERLIQKGCVTHCSSINVPHHQCHMCYTDACNSAQDQNFNGERYKWPDLNQNIGSGVNIDREIDDSLDIGQGTNTNDESASMNGMLDIGQGANAHRRSDIGQGAYYNKERVDRRINQNQPPNIGHGTALKSHRNADDRHRPFHE</sequence>
<feature type="chain" id="PRO_5041044444" evidence="2">
    <location>
        <begin position="17"/>
        <end position="191"/>
    </location>
</feature>
<reference evidence="6" key="1">
    <citation type="submission" date="2016-04" db="UniProtKB">
        <authorList>
            <consortium name="WormBaseParasite"/>
        </authorList>
    </citation>
    <scope>IDENTIFICATION</scope>
</reference>
<reference evidence="3 5" key="2">
    <citation type="submission" date="2018-11" db="EMBL/GenBank/DDBJ databases">
        <authorList>
            <consortium name="Pathogen Informatics"/>
        </authorList>
    </citation>
    <scope>NUCLEOTIDE SEQUENCE [LARGE SCALE GENOMIC DNA]</scope>
</reference>
<accession>A0A158Q3M5</accession>
<evidence type="ECO:0000256" key="1">
    <source>
        <dbReference type="SAM" id="MobiDB-lite"/>
    </source>
</evidence>
<dbReference type="SUPFAM" id="SSF57302">
    <property type="entry name" value="Snake toxin-like"/>
    <property type="match status" value="1"/>
</dbReference>
<feature type="region of interest" description="Disordered" evidence="1">
    <location>
        <begin position="158"/>
        <end position="191"/>
    </location>
</feature>
<feature type="signal peptide" evidence="2">
    <location>
        <begin position="1"/>
        <end position="16"/>
    </location>
</feature>
<evidence type="ECO:0000313" key="6">
    <source>
        <dbReference type="WBParaSite" id="DME_0000269501-mRNA-1"/>
    </source>
</evidence>
<evidence type="ECO:0000256" key="2">
    <source>
        <dbReference type="SAM" id="SignalP"/>
    </source>
</evidence>
<dbReference type="InterPro" id="IPR045860">
    <property type="entry name" value="Snake_toxin-like_sf"/>
</dbReference>
<dbReference type="AlphaFoldDB" id="A0A158Q3M5"/>